<dbReference type="Proteomes" id="UP000526302">
    <property type="component" value="Unassembled WGS sequence"/>
</dbReference>
<evidence type="ECO:0000256" key="1">
    <source>
        <dbReference type="SAM" id="Phobius"/>
    </source>
</evidence>
<comment type="caution">
    <text evidence="2">The sequence shown here is derived from an EMBL/GenBank/DDBJ whole genome shotgun (WGS) entry which is preliminary data.</text>
</comment>
<protein>
    <submittedName>
        <fullName evidence="2">Uncharacterized protein</fullName>
    </submittedName>
</protein>
<sequence>MGKSFSKNQIVGLLIIISLVVPYIPIISALDPLMKILLFLAAIWLLVK</sequence>
<name>A0A7K4BZU8_9ARCH</name>
<evidence type="ECO:0000313" key="2">
    <source>
        <dbReference type="EMBL" id="NMA44599.1"/>
    </source>
</evidence>
<proteinExistence type="predicted"/>
<reference evidence="2 3" key="1">
    <citation type="journal article" date="2020" name="Biotechnol. Biofuels">
        <title>New insights from the biogas microbiome by comprehensive genome-resolved metagenomics of nearly 1600 species originating from multiple anaerobic digesters.</title>
        <authorList>
            <person name="Campanaro S."/>
            <person name="Treu L."/>
            <person name="Rodriguez-R L.M."/>
            <person name="Kovalovszki A."/>
            <person name="Ziels R.M."/>
            <person name="Maus I."/>
            <person name="Zhu X."/>
            <person name="Kougias P.G."/>
            <person name="Basile A."/>
            <person name="Luo G."/>
            <person name="Schluter A."/>
            <person name="Konstantinidis K.T."/>
            <person name="Angelidaki I."/>
        </authorList>
    </citation>
    <scope>NUCLEOTIDE SEQUENCE [LARGE SCALE GENOMIC DNA]</scope>
    <source>
        <strain evidence="2">AS22ysBPME_79</strain>
    </source>
</reference>
<gene>
    <name evidence="2" type="ORF">GX950_02200</name>
</gene>
<keyword evidence="1" id="KW-0812">Transmembrane</keyword>
<evidence type="ECO:0000313" key="3">
    <source>
        <dbReference type="Proteomes" id="UP000526302"/>
    </source>
</evidence>
<feature type="transmembrane region" description="Helical" evidence="1">
    <location>
        <begin position="9"/>
        <end position="26"/>
    </location>
</feature>
<organism evidence="2 3">
    <name type="scientific">Candidatus Iainarchaeum sp</name>
    <dbReference type="NCBI Taxonomy" id="3101447"/>
    <lineage>
        <taxon>Archaea</taxon>
        <taxon>Candidatus Iainarchaeota</taxon>
        <taxon>Candidatus Iainarchaeia</taxon>
        <taxon>Candidatus Iainarchaeales</taxon>
        <taxon>Candidatus Iainarchaeaceae</taxon>
        <taxon>Candidatus Iainarchaeum</taxon>
    </lineage>
</organism>
<keyword evidence="1" id="KW-1133">Transmembrane helix</keyword>
<dbReference type="EMBL" id="JAAZKV010000018">
    <property type="protein sequence ID" value="NMA44599.1"/>
    <property type="molecule type" value="Genomic_DNA"/>
</dbReference>
<keyword evidence="1" id="KW-0472">Membrane</keyword>
<accession>A0A7K4BZU8</accession>
<dbReference type="AlphaFoldDB" id="A0A7K4BZU8"/>